<gene>
    <name evidence="1" type="ORF">PILCRDRAFT_15711</name>
</gene>
<dbReference type="HOGENOM" id="CLU_1355097_0_0_1"/>
<dbReference type="Proteomes" id="UP000054166">
    <property type="component" value="Unassembled WGS sequence"/>
</dbReference>
<dbReference type="InParanoid" id="A0A0C3EY58"/>
<reference evidence="1 2" key="1">
    <citation type="submission" date="2014-04" db="EMBL/GenBank/DDBJ databases">
        <authorList>
            <consortium name="DOE Joint Genome Institute"/>
            <person name="Kuo A."/>
            <person name="Tarkka M."/>
            <person name="Buscot F."/>
            <person name="Kohler A."/>
            <person name="Nagy L.G."/>
            <person name="Floudas D."/>
            <person name="Copeland A."/>
            <person name="Barry K.W."/>
            <person name="Cichocki N."/>
            <person name="Veneault-Fourrey C."/>
            <person name="LaButti K."/>
            <person name="Lindquist E.A."/>
            <person name="Lipzen A."/>
            <person name="Lundell T."/>
            <person name="Morin E."/>
            <person name="Murat C."/>
            <person name="Sun H."/>
            <person name="Tunlid A."/>
            <person name="Henrissat B."/>
            <person name="Grigoriev I.V."/>
            <person name="Hibbett D.S."/>
            <person name="Martin F."/>
            <person name="Nordberg H.P."/>
            <person name="Cantor M.N."/>
            <person name="Hua S.X."/>
        </authorList>
    </citation>
    <scope>NUCLEOTIDE SEQUENCE [LARGE SCALE GENOMIC DNA]</scope>
    <source>
        <strain evidence="1 2">F 1598</strain>
    </source>
</reference>
<organism evidence="1 2">
    <name type="scientific">Piloderma croceum (strain F 1598)</name>
    <dbReference type="NCBI Taxonomy" id="765440"/>
    <lineage>
        <taxon>Eukaryota</taxon>
        <taxon>Fungi</taxon>
        <taxon>Dikarya</taxon>
        <taxon>Basidiomycota</taxon>
        <taxon>Agaricomycotina</taxon>
        <taxon>Agaricomycetes</taxon>
        <taxon>Agaricomycetidae</taxon>
        <taxon>Atheliales</taxon>
        <taxon>Atheliaceae</taxon>
        <taxon>Piloderma</taxon>
    </lineage>
</organism>
<dbReference type="EMBL" id="KN833102">
    <property type="protein sequence ID" value="KIM72904.1"/>
    <property type="molecule type" value="Genomic_DNA"/>
</dbReference>
<reference evidence="2" key="2">
    <citation type="submission" date="2015-01" db="EMBL/GenBank/DDBJ databases">
        <title>Evolutionary Origins and Diversification of the Mycorrhizal Mutualists.</title>
        <authorList>
            <consortium name="DOE Joint Genome Institute"/>
            <consortium name="Mycorrhizal Genomics Consortium"/>
            <person name="Kohler A."/>
            <person name="Kuo A."/>
            <person name="Nagy L.G."/>
            <person name="Floudas D."/>
            <person name="Copeland A."/>
            <person name="Barry K.W."/>
            <person name="Cichocki N."/>
            <person name="Veneault-Fourrey C."/>
            <person name="LaButti K."/>
            <person name="Lindquist E.A."/>
            <person name="Lipzen A."/>
            <person name="Lundell T."/>
            <person name="Morin E."/>
            <person name="Murat C."/>
            <person name="Riley R."/>
            <person name="Ohm R."/>
            <person name="Sun H."/>
            <person name="Tunlid A."/>
            <person name="Henrissat B."/>
            <person name="Grigoriev I.V."/>
            <person name="Hibbett D.S."/>
            <person name="Martin F."/>
        </authorList>
    </citation>
    <scope>NUCLEOTIDE SEQUENCE [LARGE SCALE GENOMIC DNA]</scope>
    <source>
        <strain evidence="2">F 1598</strain>
    </source>
</reference>
<accession>A0A0C3EY58</accession>
<name>A0A0C3EY58_PILCF</name>
<evidence type="ECO:0000313" key="2">
    <source>
        <dbReference type="Proteomes" id="UP000054166"/>
    </source>
</evidence>
<dbReference type="STRING" id="765440.A0A0C3EY58"/>
<keyword evidence="2" id="KW-1185">Reference proteome</keyword>
<evidence type="ECO:0000313" key="1">
    <source>
        <dbReference type="EMBL" id="KIM72904.1"/>
    </source>
</evidence>
<sequence>MLELQPPTFLRTIIARSPMPLELVQPLTARLVRDAGQIVAANADNDNGRTLIVKIQRCPGTILSSPHHQFAYAPVDKRNEPIHLCTSPPTCTANNIRSLGDGVSSSIFWSAVSLSGPLSSRSSHLTSEGRFYLALASRYVAMLIVSAVTCLVPALQWGGNAKAWNDKSVIISRSFAGVIGVALVACEKYLGDNAMVLLTIFT</sequence>
<dbReference type="AlphaFoldDB" id="A0A0C3EY58"/>
<protein>
    <submittedName>
        <fullName evidence="1">Uncharacterized protein</fullName>
    </submittedName>
</protein>
<proteinExistence type="predicted"/>